<dbReference type="PANTHER" id="PTHR12147">
    <property type="entry name" value="METALLOPEPTIDASE M28 FAMILY MEMBER"/>
    <property type="match status" value="1"/>
</dbReference>
<dbReference type="AlphaFoldDB" id="A0AA37Q6W7"/>
<dbReference type="InterPro" id="IPR045175">
    <property type="entry name" value="M28_fam"/>
</dbReference>
<dbReference type="Pfam" id="PF04389">
    <property type="entry name" value="Peptidase_M28"/>
    <property type="match status" value="1"/>
</dbReference>
<gene>
    <name evidence="2" type="ORF">rosag_23200</name>
</gene>
<evidence type="ECO:0000259" key="1">
    <source>
        <dbReference type="Pfam" id="PF04389"/>
    </source>
</evidence>
<sequence length="476" mass="51638">MYGGPDVPPALAAIDTATLRRDLFTLAGDSMRGREAGTLDEMRAAAWVADRAREIGLRPAGDDGTYFQFFPMRRLRTADGARVVLDGTPLEAWDEAAIVAPVDAALSQVPMIWIGTASGDSLRRLDLRGMAVAARLVAPARPPVSWISLRAWRYARAALNERIATLADAGASAVVLVADDSTDGAFASMLPQLRRGTYNVDSAGTARPTARIPAVWVRASQLARVRTARRLTLNLRAESFVYPSVNVVAVAPGRDSVARTEHVLFSGHHDHDGVRQPVEGDSIWNGADDNASVSVGMLAIARAWTRAPGRRSALFVWHGAEERGLLGSRWYAWKPTVPRASIVAVLNADMIGRNHPDSAALLGSQPPHRNSNALVDAALSANRRVAGFAIDSSWDRASHPEGWYFRSDHVPYARAGIPSIFFTTLLHADYHTPRDAPERIDVAKLARVAKWMYATGWAVSETAARPGVVPGFRLER</sequence>
<dbReference type="Gene3D" id="3.50.30.30">
    <property type="match status" value="1"/>
</dbReference>
<accession>A0AA37Q6W7</accession>
<protein>
    <recommendedName>
        <fullName evidence="1">Peptidase M28 domain-containing protein</fullName>
    </recommendedName>
</protein>
<dbReference type="PANTHER" id="PTHR12147:SF26">
    <property type="entry name" value="PEPTIDASE M28 DOMAIN-CONTAINING PROTEIN"/>
    <property type="match status" value="1"/>
</dbReference>
<dbReference type="SUPFAM" id="SSF53187">
    <property type="entry name" value="Zn-dependent exopeptidases"/>
    <property type="match status" value="1"/>
</dbReference>
<name>A0AA37Q6W7_9BACT</name>
<dbReference type="GO" id="GO:0008235">
    <property type="term" value="F:metalloexopeptidase activity"/>
    <property type="evidence" value="ECO:0007669"/>
    <property type="project" value="InterPro"/>
</dbReference>
<keyword evidence="3" id="KW-1185">Reference proteome</keyword>
<dbReference type="Gene3D" id="3.40.630.10">
    <property type="entry name" value="Zn peptidases"/>
    <property type="match status" value="1"/>
</dbReference>
<dbReference type="GO" id="GO:0006508">
    <property type="term" value="P:proteolysis"/>
    <property type="evidence" value="ECO:0007669"/>
    <property type="project" value="InterPro"/>
</dbReference>
<proteinExistence type="predicted"/>
<dbReference type="Proteomes" id="UP001161325">
    <property type="component" value="Unassembled WGS sequence"/>
</dbReference>
<evidence type="ECO:0000313" key="2">
    <source>
        <dbReference type="EMBL" id="GLC25807.1"/>
    </source>
</evidence>
<comment type="caution">
    <text evidence="2">The sequence shown here is derived from an EMBL/GenBank/DDBJ whole genome shotgun (WGS) entry which is preliminary data.</text>
</comment>
<evidence type="ECO:0000313" key="3">
    <source>
        <dbReference type="Proteomes" id="UP001161325"/>
    </source>
</evidence>
<reference evidence="2" key="1">
    <citation type="submission" date="2022-08" db="EMBL/GenBank/DDBJ databases">
        <title>Draft genome sequencing of Roseisolibacter agri AW1220.</title>
        <authorList>
            <person name="Tobiishi Y."/>
            <person name="Tonouchi A."/>
        </authorList>
    </citation>
    <scope>NUCLEOTIDE SEQUENCE</scope>
    <source>
        <strain evidence="2">AW1220</strain>
    </source>
</reference>
<organism evidence="2 3">
    <name type="scientific">Roseisolibacter agri</name>
    <dbReference type="NCBI Taxonomy" id="2014610"/>
    <lineage>
        <taxon>Bacteria</taxon>
        <taxon>Pseudomonadati</taxon>
        <taxon>Gemmatimonadota</taxon>
        <taxon>Gemmatimonadia</taxon>
        <taxon>Gemmatimonadales</taxon>
        <taxon>Gemmatimonadaceae</taxon>
        <taxon>Roseisolibacter</taxon>
    </lineage>
</organism>
<dbReference type="InterPro" id="IPR007484">
    <property type="entry name" value="Peptidase_M28"/>
</dbReference>
<feature type="domain" description="Peptidase M28" evidence="1">
    <location>
        <begin position="246"/>
        <end position="453"/>
    </location>
</feature>
<dbReference type="EMBL" id="BRXS01000003">
    <property type="protein sequence ID" value="GLC25807.1"/>
    <property type="molecule type" value="Genomic_DNA"/>
</dbReference>